<comment type="caution">
    <text evidence="2">The sequence shown here is derived from an EMBL/GenBank/DDBJ whole genome shotgun (WGS) entry which is preliminary data.</text>
</comment>
<dbReference type="Proteomes" id="UP001237448">
    <property type="component" value="Unassembled WGS sequence"/>
</dbReference>
<evidence type="ECO:0000313" key="3">
    <source>
        <dbReference type="Proteomes" id="UP001237448"/>
    </source>
</evidence>
<dbReference type="InterPro" id="IPR007421">
    <property type="entry name" value="Schlafen_AlbA_2_dom"/>
</dbReference>
<dbReference type="Gene3D" id="3.30.950.30">
    <property type="entry name" value="Schlafen, AAA domain"/>
    <property type="match status" value="1"/>
</dbReference>
<feature type="domain" description="Schlafen AlbA-2" evidence="1">
    <location>
        <begin position="20"/>
        <end position="147"/>
    </location>
</feature>
<name>A0ABU0FBK5_9HYPH</name>
<dbReference type="RefSeq" id="WP_307424741.1">
    <property type="nucleotide sequence ID" value="NZ_JAUSVK010000001.1"/>
</dbReference>
<dbReference type="InterPro" id="IPR038461">
    <property type="entry name" value="Schlafen_AlbA_2_dom_sf"/>
</dbReference>
<proteinExistence type="predicted"/>
<organism evidence="2 3">
    <name type="scientific">Labrys monachus</name>
    <dbReference type="NCBI Taxonomy" id="217067"/>
    <lineage>
        <taxon>Bacteria</taxon>
        <taxon>Pseudomonadati</taxon>
        <taxon>Pseudomonadota</taxon>
        <taxon>Alphaproteobacteria</taxon>
        <taxon>Hyphomicrobiales</taxon>
        <taxon>Xanthobacteraceae</taxon>
        <taxon>Labrys</taxon>
    </lineage>
</organism>
<dbReference type="PANTHER" id="PTHR30595">
    <property type="entry name" value="GLPR-RELATED TRANSCRIPTIONAL REPRESSOR"/>
    <property type="match status" value="1"/>
</dbReference>
<evidence type="ECO:0000259" key="1">
    <source>
        <dbReference type="Pfam" id="PF04326"/>
    </source>
</evidence>
<sequence length="317" mass="35844">MLKLESITDLQRLVDEKLSESLTLDYKASPSLAKDSKSRDELAKDVSAFANSAGGQIIYGIVEKKQIPLRVDEGSDRDDITPEWIEQVLSSTVMPRIAGIVIKQIPISDDGKRVAYVLTIPAATSLAPHQAPDKKYFRRYNFESIPMHDYEIRDVMNRAHAPDIRLVFDMRFHPNWCPVEFEGDSSWSNPLIISVTRENIAEEPCLYSVERVFFDHALNVSKTTAAVTFEEGHTTANNTPAYVYTKNFNVPAFLPLFKGVRFTFGIFDVRISREHLGNRHSFLLGYMVNAPGFSAKRFGKFEFDGARARIVFTDPAI</sequence>
<gene>
    <name evidence="2" type="ORF">J3R73_001608</name>
</gene>
<keyword evidence="3" id="KW-1185">Reference proteome</keyword>
<reference evidence="2 3" key="1">
    <citation type="submission" date="2023-07" db="EMBL/GenBank/DDBJ databases">
        <title>Genomic Encyclopedia of Type Strains, Phase IV (KMG-IV): sequencing the most valuable type-strain genomes for metagenomic binning, comparative biology and taxonomic classification.</title>
        <authorList>
            <person name="Goeker M."/>
        </authorList>
    </citation>
    <scope>NUCLEOTIDE SEQUENCE [LARGE SCALE GENOMIC DNA]</scope>
    <source>
        <strain evidence="2 3">DSM 5896</strain>
    </source>
</reference>
<protein>
    <recommendedName>
        <fullName evidence="1">Schlafen AlbA-2 domain-containing protein</fullName>
    </recommendedName>
</protein>
<dbReference type="EMBL" id="JAUSVK010000001">
    <property type="protein sequence ID" value="MDQ0391816.1"/>
    <property type="molecule type" value="Genomic_DNA"/>
</dbReference>
<accession>A0ABU0FBK5</accession>
<dbReference type="Pfam" id="PF04326">
    <property type="entry name" value="SLFN_AlbA_2"/>
    <property type="match status" value="1"/>
</dbReference>
<evidence type="ECO:0000313" key="2">
    <source>
        <dbReference type="EMBL" id="MDQ0391816.1"/>
    </source>
</evidence>
<dbReference type="PANTHER" id="PTHR30595:SF6">
    <property type="entry name" value="SCHLAFEN ALBA-2 DOMAIN-CONTAINING PROTEIN"/>
    <property type="match status" value="1"/>
</dbReference>